<protein>
    <submittedName>
        <fullName evidence="3">Alpha/beta hydrolase family protein</fullName>
    </submittedName>
</protein>
<dbReference type="InterPro" id="IPR029058">
    <property type="entry name" value="AB_hydrolase_fold"/>
</dbReference>
<dbReference type="InterPro" id="IPR007751">
    <property type="entry name" value="DUF676_lipase-like"/>
</dbReference>
<feature type="compositionally biased region" description="Polar residues" evidence="1">
    <location>
        <begin position="40"/>
        <end position="50"/>
    </location>
</feature>
<dbReference type="PANTHER" id="PTHR37946">
    <property type="entry name" value="SLL1969 PROTEIN"/>
    <property type="match status" value="1"/>
</dbReference>
<dbReference type="OrthoDB" id="556502at2"/>
<evidence type="ECO:0000259" key="2">
    <source>
        <dbReference type="Pfam" id="PF05057"/>
    </source>
</evidence>
<dbReference type="Pfam" id="PF05057">
    <property type="entry name" value="DUF676"/>
    <property type="match status" value="1"/>
</dbReference>
<feature type="domain" description="DUF676" evidence="2">
    <location>
        <begin position="130"/>
        <end position="216"/>
    </location>
</feature>
<organism evidence="3 4">
    <name type="scientific">Stieleria marina</name>
    <dbReference type="NCBI Taxonomy" id="1930275"/>
    <lineage>
        <taxon>Bacteria</taxon>
        <taxon>Pseudomonadati</taxon>
        <taxon>Planctomycetota</taxon>
        <taxon>Planctomycetia</taxon>
        <taxon>Pirellulales</taxon>
        <taxon>Pirellulaceae</taxon>
        <taxon>Stieleria</taxon>
    </lineage>
</organism>
<dbReference type="GO" id="GO:0016787">
    <property type="term" value="F:hydrolase activity"/>
    <property type="evidence" value="ECO:0007669"/>
    <property type="project" value="UniProtKB-KW"/>
</dbReference>
<dbReference type="SUPFAM" id="SSF53474">
    <property type="entry name" value="alpha/beta-Hydrolases"/>
    <property type="match status" value="1"/>
</dbReference>
<feature type="region of interest" description="Disordered" evidence="1">
    <location>
        <begin position="21"/>
        <end position="52"/>
    </location>
</feature>
<dbReference type="AlphaFoldDB" id="A0A517NY97"/>
<evidence type="ECO:0000313" key="3">
    <source>
        <dbReference type="EMBL" id="QDT12101.1"/>
    </source>
</evidence>
<name>A0A517NY97_9BACT</name>
<keyword evidence="4" id="KW-1185">Reference proteome</keyword>
<dbReference type="RefSeq" id="WP_145419828.1">
    <property type="nucleotide sequence ID" value="NZ_CP036526.1"/>
</dbReference>
<dbReference type="PANTHER" id="PTHR37946:SF1">
    <property type="entry name" value="SLL1969 PROTEIN"/>
    <property type="match status" value="1"/>
</dbReference>
<dbReference type="EMBL" id="CP036526">
    <property type="protein sequence ID" value="QDT12101.1"/>
    <property type="molecule type" value="Genomic_DNA"/>
</dbReference>
<evidence type="ECO:0000256" key="1">
    <source>
        <dbReference type="SAM" id="MobiDB-lite"/>
    </source>
</evidence>
<feature type="compositionally biased region" description="Low complexity" evidence="1">
    <location>
        <begin position="25"/>
        <end position="34"/>
    </location>
</feature>
<gene>
    <name evidence="3" type="ORF">K239x_41090</name>
</gene>
<keyword evidence="3" id="KW-0378">Hydrolase</keyword>
<proteinExistence type="predicted"/>
<sequence>MRILLIAALISSVVFESHQIAGQTSSPDSPPSASSDDRQSQLATPPTTEDQVVDNKTKLRFNLPTKTTGGTQIWTDHAYRAGYRIQEHSLTKHFRLLDKNNIRRAWGTEAQCQAALDKMAPAPASTATAPHVAVLLHGLMRSSNSMKPLELALREKELDDVIRFQYASTRKSIDDHAAALRKVLEAQPADAQFSFAGHSMGNIVVRRLVGDLQSSGDPGNILPRCRSMVMLGPPNQGASISRRLAPTGLYGIVTGKGGMELGPKWEEFVSKLATPPFPFAIVAGDVSANLVNNPLVDGDGDFVVSLDEAKLPGSEEFYTLPVLHSFLMNDPRAVQYAVEFITSH</sequence>
<reference evidence="3 4" key="1">
    <citation type="submission" date="2019-02" db="EMBL/GenBank/DDBJ databases">
        <title>Deep-cultivation of Planctomycetes and their phenomic and genomic characterization uncovers novel biology.</title>
        <authorList>
            <person name="Wiegand S."/>
            <person name="Jogler M."/>
            <person name="Boedeker C."/>
            <person name="Pinto D."/>
            <person name="Vollmers J."/>
            <person name="Rivas-Marin E."/>
            <person name="Kohn T."/>
            <person name="Peeters S.H."/>
            <person name="Heuer A."/>
            <person name="Rast P."/>
            <person name="Oberbeckmann S."/>
            <person name="Bunk B."/>
            <person name="Jeske O."/>
            <person name="Meyerdierks A."/>
            <person name="Storesund J.E."/>
            <person name="Kallscheuer N."/>
            <person name="Luecker S."/>
            <person name="Lage O.M."/>
            <person name="Pohl T."/>
            <person name="Merkel B.J."/>
            <person name="Hornburger P."/>
            <person name="Mueller R.-W."/>
            <person name="Bruemmer F."/>
            <person name="Labrenz M."/>
            <person name="Spormann A.M."/>
            <person name="Op den Camp H."/>
            <person name="Overmann J."/>
            <person name="Amann R."/>
            <person name="Jetten M.S.M."/>
            <person name="Mascher T."/>
            <person name="Medema M.H."/>
            <person name="Devos D.P."/>
            <person name="Kaster A.-K."/>
            <person name="Ovreas L."/>
            <person name="Rohde M."/>
            <person name="Galperin M.Y."/>
            <person name="Jogler C."/>
        </authorList>
    </citation>
    <scope>NUCLEOTIDE SEQUENCE [LARGE SCALE GENOMIC DNA]</scope>
    <source>
        <strain evidence="3 4">K23_9</strain>
    </source>
</reference>
<dbReference type="Proteomes" id="UP000319817">
    <property type="component" value="Chromosome"/>
</dbReference>
<evidence type="ECO:0000313" key="4">
    <source>
        <dbReference type="Proteomes" id="UP000319817"/>
    </source>
</evidence>
<dbReference type="Gene3D" id="3.40.50.1820">
    <property type="entry name" value="alpha/beta hydrolase"/>
    <property type="match status" value="1"/>
</dbReference>
<accession>A0A517NY97</accession>